<comment type="caution">
    <text evidence="1">The sequence shown here is derived from an EMBL/GenBank/DDBJ whole genome shotgun (WGS) entry which is preliminary data.</text>
</comment>
<accession>A0ABV8PUA3</accession>
<organism evidence="1 2">
    <name type="scientific">Parasediminibacterium paludis</name>
    <dbReference type="NCBI Taxonomy" id="908966"/>
    <lineage>
        <taxon>Bacteria</taxon>
        <taxon>Pseudomonadati</taxon>
        <taxon>Bacteroidota</taxon>
        <taxon>Chitinophagia</taxon>
        <taxon>Chitinophagales</taxon>
        <taxon>Chitinophagaceae</taxon>
        <taxon>Parasediminibacterium</taxon>
    </lineage>
</organism>
<name>A0ABV8PUA3_9BACT</name>
<keyword evidence="2" id="KW-1185">Reference proteome</keyword>
<dbReference type="Proteomes" id="UP001595906">
    <property type="component" value="Unassembled WGS sequence"/>
</dbReference>
<dbReference type="RefSeq" id="WP_379012971.1">
    <property type="nucleotide sequence ID" value="NZ_JBHSDC010000007.1"/>
</dbReference>
<proteinExistence type="predicted"/>
<sequence length="140" mass="16326">MKVSGVVHSPSSLEDELEEDKRKPTIIDKLENFLSNKYIFRHNIVSGKLEYQTYSANHNNAPSGVRGRKWNVMNDFIENSMLRECLKARIKTNLTSLRSLLYSDFCQLYNPFEDYFETLPEYDGKEDYITQLANTITTTK</sequence>
<dbReference type="EMBL" id="JBHSDC010000007">
    <property type="protein sequence ID" value="MFC4231483.1"/>
    <property type="molecule type" value="Genomic_DNA"/>
</dbReference>
<evidence type="ECO:0000313" key="2">
    <source>
        <dbReference type="Proteomes" id="UP001595906"/>
    </source>
</evidence>
<protein>
    <submittedName>
        <fullName evidence="1">Uncharacterized protein</fullName>
    </submittedName>
</protein>
<reference evidence="2" key="1">
    <citation type="journal article" date="2019" name="Int. J. Syst. Evol. Microbiol.">
        <title>The Global Catalogue of Microorganisms (GCM) 10K type strain sequencing project: providing services to taxonomists for standard genome sequencing and annotation.</title>
        <authorList>
            <consortium name="The Broad Institute Genomics Platform"/>
            <consortium name="The Broad Institute Genome Sequencing Center for Infectious Disease"/>
            <person name="Wu L."/>
            <person name="Ma J."/>
        </authorList>
    </citation>
    <scope>NUCLEOTIDE SEQUENCE [LARGE SCALE GENOMIC DNA]</scope>
    <source>
        <strain evidence="2">CECT 8010</strain>
    </source>
</reference>
<evidence type="ECO:0000313" key="1">
    <source>
        <dbReference type="EMBL" id="MFC4231483.1"/>
    </source>
</evidence>
<gene>
    <name evidence="1" type="ORF">ACFOW1_06265</name>
</gene>